<feature type="domain" description="Autotransporter" evidence="1">
    <location>
        <begin position="1"/>
        <end position="241"/>
    </location>
</feature>
<dbReference type="InterPro" id="IPR036709">
    <property type="entry name" value="Autotransporte_beta_dom_sf"/>
</dbReference>
<dbReference type="EMBL" id="JBFNXR010000010">
    <property type="protein sequence ID" value="MEW9853623.1"/>
    <property type="molecule type" value="Genomic_DNA"/>
</dbReference>
<keyword evidence="3" id="KW-1185">Reference proteome</keyword>
<accession>A0ABV3R6A9</accession>
<comment type="caution">
    <text evidence="2">The sequence shown here is derived from an EMBL/GenBank/DDBJ whole genome shotgun (WGS) entry which is preliminary data.</text>
</comment>
<dbReference type="Pfam" id="PF03797">
    <property type="entry name" value="Autotransporter"/>
    <property type="match status" value="1"/>
</dbReference>
<dbReference type="Gene3D" id="2.40.128.130">
    <property type="entry name" value="Autotransporter beta-domain"/>
    <property type="match status" value="1"/>
</dbReference>
<evidence type="ECO:0000259" key="1">
    <source>
        <dbReference type="PROSITE" id="PS51208"/>
    </source>
</evidence>
<dbReference type="PROSITE" id="PS51208">
    <property type="entry name" value="AUTOTRANSPORTER"/>
    <property type="match status" value="1"/>
</dbReference>
<name>A0ABV3R6A9_9SPHN</name>
<proteinExistence type="predicted"/>
<dbReference type="SUPFAM" id="SSF103515">
    <property type="entry name" value="Autotransporter"/>
    <property type="match status" value="1"/>
</dbReference>
<gene>
    <name evidence="2" type="ORF">ABUH87_00240</name>
</gene>
<dbReference type="RefSeq" id="WP_367767726.1">
    <property type="nucleotide sequence ID" value="NZ_JBFNXR010000010.1"/>
</dbReference>
<organism evidence="2 3">
    <name type="scientific">Novosphingobium rhizovicinum</name>
    <dbReference type="NCBI Taxonomy" id="3228928"/>
    <lineage>
        <taxon>Bacteria</taxon>
        <taxon>Pseudomonadati</taxon>
        <taxon>Pseudomonadota</taxon>
        <taxon>Alphaproteobacteria</taxon>
        <taxon>Sphingomonadales</taxon>
        <taxon>Sphingomonadaceae</taxon>
        <taxon>Novosphingobium</taxon>
    </lineage>
</organism>
<dbReference type="Proteomes" id="UP001556118">
    <property type="component" value="Unassembled WGS sequence"/>
</dbReference>
<evidence type="ECO:0000313" key="2">
    <source>
        <dbReference type="EMBL" id="MEW9853623.1"/>
    </source>
</evidence>
<dbReference type="InterPro" id="IPR005546">
    <property type="entry name" value="Autotransporte_beta"/>
</dbReference>
<reference evidence="2 3" key="1">
    <citation type="submission" date="2024-06" db="EMBL/GenBank/DDBJ databases">
        <title>Novosphingobium rhizovicinus M1R2S20.</title>
        <authorList>
            <person name="Sun J.-Q."/>
        </authorList>
    </citation>
    <scope>NUCLEOTIDE SEQUENCE [LARGE SCALE GENOMIC DNA]</scope>
    <source>
        <strain evidence="2 3">M1R2S20</strain>
    </source>
</reference>
<sequence>MPSTNQWVLSLGVAGGFGRDSSHIGGDAGRVDGTAKVIAVYGSMTPVAGLFADGVVSHGWLDLDAQRSDTSSGLTTRSRRDGQFTAAAVSAGIDRLSGPLQWSVYGRGEYLSGELEAYREFGAGIYDLRFDSRKIRSTTGVLGFKTAYREAVRFGLMGATLRGEWQYEFTGGSRQDLDYADVDGFAFYSLRAQNWSRQQFVLSPGFELVTPSNWEFAVTLGIRAAGDERAATSSVRASKSF</sequence>
<protein>
    <submittedName>
        <fullName evidence="2">Autotransporter outer membrane beta-barrel domain-containing protein</fullName>
    </submittedName>
</protein>
<evidence type="ECO:0000313" key="3">
    <source>
        <dbReference type="Proteomes" id="UP001556118"/>
    </source>
</evidence>